<accession>A0A2W4YIR5</accession>
<organism evidence="1 2">
    <name type="scientific">Phormidesmis priestleyi</name>
    <dbReference type="NCBI Taxonomy" id="268141"/>
    <lineage>
        <taxon>Bacteria</taxon>
        <taxon>Bacillati</taxon>
        <taxon>Cyanobacteriota</taxon>
        <taxon>Cyanophyceae</taxon>
        <taxon>Leptolyngbyales</taxon>
        <taxon>Leptolyngbyaceae</taxon>
        <taxon>Phormidesmis</taxon>
    </lineage>
</organism>
<dbReference type="AlphaFoldDB" id="A0A2W4YIR5"/>
<comment type="caution">
    <text evidence="1">The sequence shown here is derived from an EMBL/GenBank/DDBJ whole genome shotgun (WGS) entry which is preliminary data.</text>
</comment>
<dbReference type="EMBL" id="QBMP01000309">
    <property type="protein sequence ID" value="PZO46455.1"/>
    <property type="molecule type" value="Genomic_DNA"/>
</dbReference>
<reference evidence="2" key="1">
    <citation type="submission" date="2018-04" db="EMBL/GenBank/DDBJ databases">
        <authorList>
            <person name="Cornet L."/>
        </authorList>
    </citation>
    <scope>NUCLEOTIDE SEQUENCE [LARGE SCALE GENOMIC DNA]</scope>
</reference>
<protein>
    <submittedName>
        <fullName evidence="1">Uncharacterized protein</fullName>
    </submittedName>
</protein>
<evidence type="ECO:0000313" key="1">
    <source>
        <dbReference type="EMBL" id="PZO46455.1"/>
    </source>
</evidence>
<evidence type="ECO:0000313" key="2">
    <source>
        <dbReference type="Proteomes" id="UP000249794"/>
    </source>
</evidence>
<reference evidence="1 2" key="2">
    <citation type="submission" date="2018-06" db="EMBL/GenBank/DDBJ databases">
        <title>Metagenomic assembly of (sub)arctic Cyanobacteria and their associated microbiome from non-axenic cultures.</title>
        <authorList>
            <person name="Baurain D."/>
        </authorList>
    </citation>
    <scope>NUCLEOTIDE SEQUENCE [LARGE SCALE GENOMIC DNA]</scope>
    <source>
        <strain evidence="1">ULC027bin1</strain>
    </source>
</reference>
<proteinExistence type="predicted"/>
<gene>
    <name evidence="1" type="ORF">DCF15_20260</name>
</gene>
<name>A0A2W4YIR5_9CYAN</name>
<sequence>MPDLFDRLYTTIDYEQAITSWDVVETAISHGSTPWYDPRFIKGFHELLFACFQNTAHWFKGQYYARLVLEDMPQGIDEDLLAVATALADGRLPQVESWNMGNPYVSSWPAPIGQYCYPWNGKMLRWALEVNANKRLARRLKLKASGYQSPRRQMYLH</sequence>
<dbReference type="Proteomes" id="UP000249794">
    <property type="component" value="Unassembled WGS sequence"/>
</dbReference>